<keyword evidence="3" id="KW-0804">Transcription</keyword>
<evidence type="ECO:0000256" key="2">
    <source>
        <dbReference type="ARBA" id="ARBA00023125"/>
    </source>
</evidence>
<dbReference type="PROSITE" id="PS50949">
    <property type="entry name" value="HTH_GNTR"/>
    <property type="match status" value="1"/>
</dbReference>
<evidence type="ECO:0000313" key="6">
    <source>
        <dbReference type="Proteomes" id="UP000035444"/>
    </source>
</evidence>
<dbReference type="SMART" id="SM00895">
    <property type="entry name" value="FCD"/>
    <property type="match status" value="1"/>
</dbReference>
<sequence>MLGLAPISTTNKSDMIAEQLIHFINLNNYKAGDQLPSERELMEALGVGRSSVREAVRKLEAKNIIQIRRGAGTFLCRQVSKDEVLVPINIGPERDSLIFALDIRRGLEAEAAMIAASRGTDEAIAFIEKCLIAMEHAHQTNGSARDEDAVFHRSIYQATGNPLFEQLISGMRGPFQSFFSKPFDRQDFGQRSFPLHRELYEAIAKRDPELSRITTLKLLDCVERDILEMAPA</sequence>
<dbReference type="Proteomes" id="UP000035444">
    <property type="component" value="Unassembled WGS sequence"/>
</dbReference>
<evidence type="ECO:0000259" key="4">
    <source>
        <dbReference type="PROSITE" id="PS50949"/>
    </source>
</evidence>
<name>A0A0H2MAY6_9PROT</name>
<accession>A0A0H2MAY6</accession>
<dbReference type="InterPro" id="IPR000524">
    <property type="entry name" value="Tscrpt_reg_HTH_GntR"/>
</dbReference>
<dbReference type="GO" id="GO:0003700">
    <property type="term" value="F:DNA-binding transcription factor activity"/>
    <property type="evidence" value="ECO:0007669"/>
    <property type="project" value="InterPro"/>
</dbReference>
<evidence type="ECO:0000256" key="3">
    <source>
        <dbReference type="ARBA" id="ARBA00023163"/>
    </source>
</evidence>
<dbReference type="PANTHER" id="PTHR43537">
    <property type="entry name" value="TRANSCRIPTIONAL REGULATOR, GNTR FAMILY"/>
    <property type="match status" value="1"/>
</dbReference>
<dbReference type="SUPFAM" id="SSF48008">
    <property type="entry name" value="GntR ligand-binding domain-like"/>
    <property type="match status" value="1"/>
</dbReference>
<keyword evidence="1" id="KW-0805">Transcription regulation</keyword>
<dbReference type="Pfam" id="PF00392">
    <property type="entry name" value="GntR"/>
    <property type="match status" value="1"/>
</dbReference>
<dbReference type="Pfam" id="PF07729">
    <property type="entry name" value="FCD"/>
    <property type="match status" value="1"/>
</dbReference>
<evidence type="ECO:0000256" key="1">
    <source>
        <dbReference type="ARBA" id="ARBA00023015"/>
    </source>
</evidence>
<dbReference type="InterPro" id="IPR036390">
    <property type="entry name" value="WH_DNA-bd_sf"/>
</dbReference>
<dbReference type="PRINTS" id="PR00035">
    <property type="entry name" value="HTHGNTR"/>
</dbReference>
<gene>
    <name evidence="5" type="ORF">WH96_16105</name>
</gene>
<evidence type="ECO:0000313" key="5">
    <source>
        <dbReference type="EMBL" id="KLN59694.1"/>
    </source>
</evidence>
<proteinExistence type="predicted"/>
<dbReference type="PANTHER" id="PTHR43537:SF5">
    <property type="entry name" value="UXU OPERON TRANSCRIPTIONAL REGULATOR"/>
    <property type="match status" value="1"/>
</dbReference>
<keyword evidence="6" id="KW-1185">Reference proteome</keyword>
<dbReference type="GO" id="GO:0003677">
    <property type="term" value="F:DNA binding"/>
    <property type="evidence" value="ECO:0007669"/>
    <property type="project" value="UniProtKB-KW"/>
</dbReference>
<dbReference type="Gene3D" id="1.10.10.10">
    <property type="entry name" value="Winged helix-like DNA-binding domain superfamily/Winged helix DNA-binding domain"/>
    <property type="match status" value="1"/>
</dbReference>
<keyword evidence="2" id="KW-0238">DNA-binding</keyword>
<dbReference type="PATRIC" id="fig|1489064.4.peg.194"/>
<dbReference type="SUPFAM" id="SSF46785">
    <property type="entry name" value="Winged helix' DNA-binding domain"/>
    <property type="match status" value="1"/>
</dbReference>
<dbReference type="InterPro" id="IPR011711">
    <property type="entry name" value="GntR_C"/>
</dbReference>
<feature type="domain" description="HTH gntR-type" evidence="4">
    <location>
        <begin position="10"/>
        <end position="78"/>
    </location>
</feature>
<comment type="caution">
    <text evidence="5">The sequence shown here is derived from an EMBL/GenBank/DDBJ whole genome shotgun (WGS) entry which is preliminary data.</text>
</comment>
<organism evidence="5 6">
    <name type="scientific">Kiloniella spongiae</name>
    <dbReference type="NCBI Taxonomy" id="1489064"/>
    <lineage>
        <taxon>Bacteria</taxon>
        <taxon>Pseudomonadati</taxon>
        <taxon>Pseudomonadota</taxon>
        <taxon>Alphaproteobacteria</taxon>
        <taxon>Rhodospirillales</taxon>
        <taxon>Kiloniellaceae</taxon>
        <taxon>Kiloniella</taxon>
    </lineage>
</organism>
<dbReference type="InterPro" id="IPR008920">
    <property type="entry name" value="TF_FadR/GntR_C"/>
</dbReference>
<dbReference type="RefSeq" id="WP_047765251.1">
    <property type="nucleotide sequence ID" value="NZ_LAQL01000011.1"/>
</dbReference>
<dbReference type="SMART" id="SM00345">
    <property type="entry name" value="HTH_GNTR"/>
    <property type="match status" value="1"/>
</dbReference>
<dbReference type="Gene3D" id="1.20.120.530">
    <property type="entry name" value="GntR ligand-binding domain-like"/>
    <property type="match status" value="1"/>
</dbReference>
<dbReference type="OrthoDB" id="7989071at2"/>
<dbReference type="STRING" id="1489064.WH96_16105"/>
<dbReference type="CDD" id="cd07377">
    <property type="entry name" value="WHTH_GntR"/>
    <property type="match status" value="1"/>
</dbReference>
<protein>
    <submittedName>
        <fullName evidence="5">GntR family transcriptional regulator</fullName>
    </submittedName>
</protein>
<dbReference type="EMBL" id="LAQL01000011">
    <property type="protein sequence ID" value="KLN59694.1"/>
    <property type="molecule type" value="Genomic_DNA"/>
</dbReference>
<dbReference type="AlphaFoldDB" id="A0A0H2MAY6"/>
<reference evidence="5 6" key="1">
    <citation type="submission" date="2015-03" db="EMBL/GenBank/DDBJ databases">
        <title>Genome Sequence of Kiloniella spongiae MEBiC09566, isolated from a marine sponge.</title>
        <authorList>
            <person name="Shao Z."/>
            <person name="Wang L."/>
            <person name="Li X."/>
        </authorList>
    </citation>
    <scope>NUCLEOTIDE SEQUENCE [LARGE SCALE GENOMIC DNA]</scope>
    <source>
        <strain evidence="5 6">MEBiC09566</strain>
    </source>
</reference>
<dbReference type="InterPro" id="IPR036388">
    <property type="entry name" value="WH-like_DNA-bd_sf"/>
</dbReference>